<dbReference type="Pfam" id="PF00293">
    <property type="entry name" value="NUDIX"/>
    <property type="match status" value="1"/>
</dbReference>
<dbReference type="GO" id="GO:0046872">
    <property type="term" value="F:metal ion binding"/>
    <property type="evidence" value="ECO:0007669"/>
    <property type="project" value="UniProtKB-KW"/>
</dbReference>
<evidence type="ECO:0000256" key="5">
    <source>
        <dbReference type="ARBA" id="ARBA00022842"/>
    </source>
</evidence>
<keyword evidence="6" id="KW-0464">Manganese</keyword>
<accession>A0AAW6T7Q8</accession>
<dbReference type="PANTHER" id="PTHR12318:SF0">
    <property type="entry name" value="ACYL-COENZYME A DIPHOSPHATASE NUDT19"/>
    <property type="match status" value="1"/>
</dbReference>
<dbReference type="Gene3D" id="3.90.79.10">
    <property type="entry name" value="Nucleoside Triphosphate Pyrophosphohydrolase"/>
    <property type="match status" value="1"/>
</dbReference>
<evidence type="ECO:0000256" key="3">
    <source>
        <dbReference type="ARBA" id="ARBA00022723"/>
    </source>
</evidence>
<evidence type="ECO:0000256" key="6">
    <source>
        <dbReference type="ARBA" id="ARBA00023211"/>
    </source>
</evidence>
<feature type="domain" description="Nudix hydrolase" evidence="7">
    <location>
        <begin position="1"/>
        <end position="186"/>
    </location>
</feature>
<dbReference type="InterPro" id="IPR000086">
    <property type="entry name" value="NUDIX_hydrolase_dom"/>
</dbReference>
<comment type="caution">
    <text evidence="8">The sequence shown here is derived from an EMBL/GenBank/DDBJ whole genome shotgun (WGS) entry which is preliminary data.</text>
</comment>
<evidence type="ECO:0000313" key="9">
    <source>
        <dbReference type="Proteomes" id="UP001321506"/>
    </source>
</evidence>
<evidence type="ECO:0000256" key="1">
    <source>
        <dbReference type="ARBA" id="ARBA00001936"/>
    </source>
</evidence>
<evidence type="ECO:0000259" key="7">
    <source>
        <dbReference type="PROSITE" id="PS51462"/>
    </source>
</evidence>
<dbReference type="InterPro" id="IPR039121">
    <property type="entry name" value="NUDT19"/>
</dbReference>
<organism evidence="8 9">
    <name type="scientific">Ruicaihuangia caeni</name>
    <dbReference type="NCBI Taxonomy" id="3042517"/>
    <lineage>
        <taxon>Bacteria</taxon>
        <taxon>Bacillati</taxon>
        <taxon>Actinomycetota</taxon>
        <taxon>Actinomycetes</taxon>
        <taxon>Micrococcales</taxon>
        <taxon>Microbacteriaceae</taxon>
        <taxon>Ruicaihuangia</taxon>
    </lineage>
</organism>
<dbReference type="SUPFAM" id="SSF55811">
    <property type="entry name" value="Nudix"/>
    <property type="match status" value="1"/>
</dbReference>
<dbReference type="GO" id="GO:0016818">
    <property type="term" value="F:hydrolase activity, acting on acid anhydrides, in phosphorus-containing anhydrides"/>
    <property type="evidence" value="ECO:0007669"/>
    <property type="project" value="InterPro"/>
</dbReference>
<evidence type="ECO:0000256" key="4">
    <source>
        <dbReference type="ARBA" id="ARBA00022801"/>
    </source>
</evidence>
<dbReference type="AlphaFoldDB" id="A0AAW6T7Q8"/>
<keyword evidence="9" id="KW-1185">Reference proteome</keyword>
<proteinExistence type="predicted"/>
<dbReference type="RefSeq" id="WP_281489361.1">
    <property type="nucleotide sequence ID" value="NZ_JASATX010000005.1"/>
</dbReference>
<keyword evidence="4" id="KW-0378">Hydrolase</keyword>
<dbReference type="InterPro" id="IPR015797">
    <property type="entry name" value="NUDIX_hydrolase-like_dom_sf"/>
</dbReference>
<evidence type="ECO:0000256" key="2">
    <source>
        <dbReference type="ARBA" id="ARBA00001946"/>
    </source>
</evidence>
<keyword evidence="3" id="KW-0479">Metal-binding</keyword>
<comment type="cofactor">
    <cofactor evidence="1">
        <name>Mn(2+)</name>
        <dbReference type="ChEBI" id="CHEBI:29035"/>
    </cofactor>
</comment>
<gene>
    <name evidence="8" type="ORF">QF206_11400</name>
</gene>
<reference evidence="8 9" key="1">
    <citation type="submission" date="2023-04" db="EMBL/GenBank/DDBJ databases">
        <title>Klugiella caeni sp. nov. isolated from the sludge of biochemical tank.</title>
        <authorList>
            <person name="Geng K."/>
        </authorList>
    </citation>
    <scope>NUCLEOTIDE SEQUENCE [LARGE SCALE GENOMIC DNA]</scope>
    <source>
        <strain evidence="8 9">YN-L-19</strain>
    </source>
</reference>
<evidence type="ECO:0000313" key="8">
    <source>
        <dbReference type="EMBL" id="MDI2099569.1"/>
    </source>
</evidence>
<dbReference type="EMBL" id="JASATX010000005">
    <property type="protein sequence ID" value="MDI2099569.1"/>
    <property type="molecule type" value="Genomic_DNA"/>
</dbReference>
<dbReference type="PANTHER" id="PTHR12318">
    <property type="entry name" value="TESTOSTERONE-REGULATED PROTEIN RP2"/>
    <property type="match status" value="1"/>
</dbReference>
<sequence>MTRLAATVVLLRDGVHGLEVLMIERPHRGWFAGAWVFPGGKVDPDDRPEFSRPPRGVSDAPAVDARAGEAGVYAPDRAGDTLVDTRQFAADDALEEAAARRAAVREVREETALAVDPASLVVTARWEPPADAVPRFRTWFYLAESPHDEIALAEAEAIAYRWLTPAAALDQHADGRLLLVQPTWVTLHRLREHDTVAEALAAARVARFRDHSTRHTPDDTVMLWRPDVAFDDASLLHADGPRHRLDISRLPWVYTCTE</sequence>
<protein>
    <submittedName>
        <fullName evidence="8">NUDIX domain-containing protein</fullName>
    </submittedName>
</protein>
<keyword evidence="5" id="KW-0460">Magnesium</keyword>
<dbReference type="PROSITE" id="PS51462">
    <property type="entry name" value="NUDIX"/>
    <property type="match status" value="1"/>
</dbReference>
<name>A0AAW6T7Q8_9MICO</name>
<dbReference type="Proteomes" id="UP001321506">
    <property type="component" value="Unassembled WGS sequence"/>
</dbReference>
<comment type="cofactor">
    <cofactor evidence="2">
        <name>Mg(2+)</name>
        <dbReference type="ChEBI" id="CHEBI:18420"/>
    </cofactor>
</comment>